<dbReference type="Pfam" id="PF12836">
    <property type="entry name" value="HHH_3"/>
    <property type="match status" value="2"/>
</dbReference>
<proteinExistence type="predicted"/>
<organism evidence="2 3">
    <name type="scientific">Gangjinia marincola</name>
    <dbReference type="NCBI Taxonomy" id="578463"/>
    <lineage>
        <taxon>Bacteria</taxon>
        <taxon>Pseudomonadati</taxon>
        <taxon>Bacteroidota</taxon>
        <taxon>Flavobacteriia</taxon>
        <taxon>Flavobacteriales</taxon>
        <taxon>Flavobacteriaceae</taxon>
        <taxon>Gangjinia</taxon>
    </lineage>
</organism>
<protein>
    <submittedName>
        <fullName evidence="2">Helix-hairpin-helix domain-containing protein</fullName>
    </submittedName>
</protein>
<keyword evidence="1" id="KW-1133">Transmembrane helix</keyword>
<name>A0ABN1MDM6_9FLAO</name>
<dbReference type="InterPro" id="IPR051675">
    <property type="entry name" value="Endo/Exo/Phosphatase_dom_1"/>
</dbReference>
<keyword evidence="3" id="KW-1185">Reference proteome</keyword>
<dbReference type="Proteomes" id="UP001500507">
    <property type="component" value="Unassembled WGS sequence"/>
</dbReference>
<dbReference type="Gene3D" id="1.10.150.280">
    <property type="entry name" value="AF1531-like domain"/>
    <property type="match status" value="1"/>
</dbReference>
<feature type="transmembrane region" description="Helical" evidence="1">
    <location>
        <begin position="18"/>
        <end position="38"/>
    </location>
</feature>
<gene>
    <name evidence="2" type="ORF">GCM10009117_03190</name>
</gene>
<dbReference type="SUPFAM" id="SSF47781">
    <property type="entry name" value="RuvA domain 2-like"/>
    <property type="match status" value="2"/>
</dbReference>
<dbReference type="RefSeq" id="WP_343762949.1">
    <property type="nucleotide sequence ID" value="NZ_BAAAFG010000002.1"/>
</dbReference>
<comment type="caution">
    <text evidence="2">The sequence shown here is derived from an EMBL/GenBank/DDBJ whole genome shotgun (WGS) entry which is preliminary data.</text>
</comment>
<dbReference type="PANTHER" id="PTHR21180">
    <property type="entry name" value="ENDONUCLEASE/EXONUCLEASE/PHOSPHATASE FAMILY DOMAIN-CONTAINING PROTEIN 1"/>
    <property type="match status" value="1"/>
</dbReference>
<accession>A0ABN1MDM6</accession>
<dbReference type="EMBL" id="BAAAFG010000002">
    <property type="protein sequence ID" value="GAA0871173.1"/>
    <property type="molecule type" value="Genomic_DNA"/>
</dbReference>
<dbReference type="InterPro" id="IPR010994">
    <property type="entry name" value="RuvA_2-like"/>
</dbReference>
<evidence type="ECO:0000256" key="1">
    <source>
        <dbReference type="SAM" id="Phobius"/>
    </source>
</evidence>
<dbReference type="PANTHER" id="PTHR21180:SF32">
    <property type="entry name" value="ENDONUCLEASE_EXONUCLEASE_PHOSPHATASE FAMILY DOMAIN-CONTAINING PROTEIN 1"/>
    <property type="match status" value="1"/>
</dbReference>
<reference evidence="2 3" key="1">
    <citation type="journal article" date="2019" name="Int. J. Syst. Evol. Microbiol.">
        <title>The Global Catalogue of Microorganisms (GCM) 10K type strain sequencing project: providing services to taxonomists for standard genome sequencing and annotation.</title>
        <authorList>
            <consortium name="The Broad Institute Genomics Platform"/>
            <consortium name="The Broad Institute Genome Sequencing Center for Infectious Disease"/>
            <person name="Wu L."/>
            <person name="Ma J."/>
        </authorList>
    </citation>
    <scope>NUCLEOTIDE SEQUENCE [LARGE SCALE GENOMIC DNA]</scope>
    <source>
        <strain evidence="2 3">JCM 16082</strain>
    </source>
</reference>
<evidence type="ECO:0000313" key="3">
    <source>
        <dbReference type="Proteomes" id="UP001500507"/>
    </source>
</evidence>
<evidence type="ECO:0000313" key="2">
    <source>
        <dbReference type="EMBL" id="GAA0871173.1"/>
    </source>
</evidence>
<keyword evidence="1" id="KW-0472">Membrane</keyword>
<sequence length="291" mass="33823">MKNIKSHFSFDFGQRNGIFLLVLLIIVVQLVYFFYPFASAEENKSQFSQEDIEQFKVLIDSLEQQKIEDHKPKQFPFNPNYITDYKGYTLGMSVAEIDRLHAYRDSGKWVNSKQDFQRVTQVSDSLLNTFAHLFKFPDWVTNPSASSNTFKRRTLSYNQKQDLNKASASDLEKVVGIGPYFAGRIIAYREELGGFSAPDQLKDIERLDPQVITKLLETFAIKTPKKIDKQNLNILGVPDLIKIPGMDYETARIIVNYRKEVRVIQSFEELKKIEDFPVEKLDRIKLYLQLN</sequence>
<keyword evidence="1" id="KW-0812">Transmembrane</keyword>